<dbReference type="PANTHER" id="PTHR42695">
    <property type="entry name" value="GLUTAMINE AMIDOTRANSFERASE YLR126C-RELATED"/>
    <property type="match status" value="1"/>
</dbReference>
<accession>A0A2X2D6I1</accession>
<dbReference type="RefSeq" id="WP_073449967.1">
    <property type="nucleotide sequence ID" value="NZ_CP069263.1"/>
</dbReference>
<dbReference type="Proteomes" id="UP000250443">
    <property type="component" value="Unassembled WGS sequence"/>
</dbReference>
<reference evidence="3 4" key="1">
    <citation type="submission" date="2018-06" db="EMBL/GenBank/DDBJ databases">
        <authorList>
            <consortium name="Pathogen Informatics"/>
            <person name="Doyle S."/>
        </authorList>
    </citation>
    <scope>NUCLEOTIDE SEQUENCE [LARGE SCALE GENOMIC DNA]</scope>
    <source>
        <strain evidence="3 4">NCTC11842</strain>
    </source>
</reference>
<dbReference type="Gene3D" id="3.40.50.880">
    <property type="match status" value="1"/>
</dbReference>
<organism evidence="3 4">
    <name type="scientific">Pseudomonas luteola</name>
    <dbReference type="NCBI Taxonomy" id="47886"/>
    <lineage>
        <taxon>Bacteria</taxon>
        <taxon>Pseudomonadati</taxon>
        <taxon>Pseudomonadota</taxon>
        <taxon>Gammaproteobacteria</taxon>
        <taxon>Pseudomonadales</taxon>
        <taxon>Pseudomonadaceae</taxon>
        <taxon>Pseudomonas</taxon>
    </lineage>
</organism>
<dbReference type="PANTHER" id="PTHR42695:SF5">
    <property type="entry name" value="GLUTAMINE AMIDOTRANSFERASE YLR126C-RELATED"/>
    <property type="match status" value="1"/>
</dbReference>
<evidence type="ECO:0000313" key="4">
    <source>
        <dbReference type="Proteomes" id="UP000250443"/>
    </source>
</evidence>
<keyword evidence="3" id="KW-0808">Transferase</keyword>
<evidence type="ECO:0000313" key="2">
    <source>
        <dbReference type="EMBL" id="MBF8641288.1"/>
    </source>
</evidence>
<dbReference type="Proteomes" id="UP000626180">
    <property type="component" value="Unassembled WGS sequence"/>
</dbReference>
<evidence type="ECO:0000313" key="5">
    <source>
        <dbReference type="Proteomes" id="UP000626180"/>
    </source>
</evidence>
<proteinExistence type="predicted"/>
<dbReference type="EMBL" id="JADMCD010000005">
    <property type="protein sequence ID" value="MBF8641288.1"/>
    <property type="molecule type" value="Genomic_DNA"/>
</dbReference>
<dbReference type="Pfam" id="PF00117">
    <property type="entry name" value="GATase"/>
    <property type="match status" value="1"/>
</dbReference>
<feature type="domain" description="Glutamine amidotransferase" evidence="1">
    <location>
        <begin position="77"/>
        <end position="194"/>
    </location>
</feature>
<name>A0A2X2D6I1_PSELU</name>
<dbReference type="CDD" id="cd01741">
    <property type="entry name" value="GATase1_1"/>
    <property type="match status" value="1"/>
</dbReference>
<dbReference type="EC" id="6.3.5.2" evidence="3"/>
<dbReference type="NCBIfam" id="NF004212">
    <property type="entry name" value="PRK05665.1"/>
    <property type="match status" value="1"/>
</dbReference>
<dbReference type="InterPro" id="IPR017926">
    <property type="entry name" value="GATASE"/>
</dbReference>
<dbReference type="GO" id="GO:0003922">
    <property type="term" value="F:GMP synthase (glutamine-hydrolyzing) activity"/>
    <property type="evidence" value="ECO:0007669"/>
    <property type="project" value="UniProtKB-EC"/>
</dbReference>
<evidence type="ECO:0000259" key="1">
    <source>
        <dbReference type="Pfam" id="PF00117"/>
    </source>
</evidence>
<reference evidence="2 5" key="2">
    <citation type="submission" date="2020-10" db="EMBL/GenBank/DDBJ databases">
        <title>Genome sequences of Pseudomonas isolates.</title>
        <authorList>
            <person name="Wessels L."/>
            <person name="Reich F."/>
            <person name="Hammerl J."/>
        </authorList>
    </citation>
    <scope>NUCLEOTIDE SEQUENCE [LARGE SCALE GENOMIC DNA]</scope>
    <source>
        <strain evidence="2 5">20-MO00624-0</strain>
    </source>
</reference>
<dbReference type="EMBL" id="UAUF01000015">
    <property type="protein sequence ID" value="SPZ16337.1"/>
    <property type="molecule type" value="Genomic_DNA"/>
</dbReference>
<evidence type="ECO:0000313" key="3">
    <source>
        <dbReference type="EMBL" id="SPZ16337.1"/>
    </source>
</evidence>
<dbReference type="GO" id="GO:0005829">
    <property type="term" value="C:cytosol"/>
    <property type="evidence" value="ECO:0007669"/>
    <property type="project" value="TreeGrafter"/>
</dbReference>
<dbReference type="GO" id="GO:0016740">
    <property type="term" value="F:transferase activity"/>
    <property type="evidence" value="ECO:0007669"/>
    <property type="project" value="UniProtKB-KW"/>
</dbReference>
<dbReference type="InterPro" id="IPR044992">
    <property type="entry name" value="ChyE-like"/>
</dbReference>
<gene>
    <name evidence="3" type="primary">guaA_2</name>
    <name evidence="2" type="ORF">IRZ65_11395</name>
    <name evidence="3" type="ORF">NCTC11842_05368</name>
</gene>
<dbReference type="SUPFAM" id="SSF52317">
    <property type="entry name" value="Class I glutamine amidotransferase-like"/>
    <property type="match status" value="1"/>
</dbReference>
<keyword evidence="3" id="KW-0436">Ligase</keyword>
<keyword evidence="5" id="KW-1185">Reference proteome</keyword>
<protein>
    <submittedName>
        <fullName evidence="3">Amidotransferase</fullName>
        <ecNumber evidence="3">6.3.5.2</ecNumber>
    </submittedName>
</protein>
<dbReference type="InterPro" id="IPR029062">
    <property type="entry name" value="Class_I_gatase-like"/>
</dbReference>
<sequence length="238" mass="26437">MSARICVLETDILVPELAELYDGYGAMFVRLFEQVPEQVECTVYNVVEGHYPPDDARFDAYLVTGSKADSFGEEPWIQRLKTYVQQRYEQGDKLLGICFGHQLLALALGGVAERAKGGWGIGVQRFEVAQGFSWQQPPLENVTLIVSHQDQVTALPPAAQCLASSDYCPNAAFVMGDQVLCFQGHPEFVAEYANRLLVRRQSVFSAEQYETAVSSLEQPHQGALIAQWMVNFVAAPRS</sequence>
<dbReference type="PROSITE" id="PS51273">
    <property type="entry name" value="GATASE_TYPE_1"/>
    <property type="match status" value="1"/>
</dbReference>
<dbReference type="AlphaFoldDB" id="A0A2X2D6I1"/>